<gene>
    <name evidence="1" type="ORF">NIES267_28280</name>
</gene>
<dbReference type="AlphaFoldDB" id="A0A1Z4LQ81"/>
<evidence type="ECO:0000313" key="1">
    <source>
        <dbReference type="EMBL" id="BAY83341.1"/>
    </source>
</evidence>
<name>A0A1Z4LQ81_9CYAN</name>
<reference evidence="1 2" key="1">
    <citation type="submission" date="2017-06" db="EMBL/GenBank/DDBJ databases">
        <title>Genome sequencing of cyanobaciteial culture collection at National Institute for Environmental Studies (NIES).</title>
        <authorList>
            <person name="Hirose Y."/>
            <person name="Shimura Y."/>
            <person name="Fujisawa T."/>
            <person name="Nakamura Y."/>
            <person name="Kawachi M."/>
        </authorList>
    </citation>
    <scope>NUCLEOTIDE SEQUENCE [LARGE SCALE GENOMIC DNA]</scope>
    <source>
        <strain evidence="1 2">NIES-267</strain>
    </source>
</reference>
<accession>A0A1Z4LQ81</accession>
<dbReference type="EMBL" id="AP018227">
    <property type="protein sequence ID" value="BAY83341.1"/>
    <property type="molecule type" value="Genomic_DNA"/>
</dbReference>
<dbReference type="Proteomes" id="UP000218418">
    <property type="component" value="Chromosome"/>
</dbReference>
<organism evidence="1 2">
    <name type="scientific">Calothrix parasitica NIES-267</name>
    <dbReference type="NCBI Taxonomy" id="1973488"/>
    <lineage>
        <taxon>Bacteria</taxon>
        <taxon>Bacillati</taxon>
        <taxon>Cyanobacteriota</taxon>
        <taxon>Cyanophyceae</taxon>
        <taxon>Nostocales</taxon>
        <taxon>Calotrichaceae</taxon>
        <taxon>Calothrix</taxon>
    </lineage>
</organism>
<sequence>MGNRYANLTLYGVKQDDLVDYLSRLGFDSYVSPTENKFTTMYDSSFEVNADSFGNDADIERQLQAYEKNFRRSGMPEEYVRENLRIVRIGLSQAQSDVGKVSNLDARSKKIFKQYSGTVEGALVCWTTHLSKRFSCPAFAVILRDDSQMWYHLSVNSSMIDEYTTYADHTWQPGRGITTEDGTEIKGGDANKVCGAFGLEAKTNQLKIILSKPHGRDRNYRFTETILNCEALINLQSFPDSIIRHHALALSLGMTPWWVLHLSYSAINKGEAKEYIEDYLPHAPSAEEAMKLLKQAQPHQT</sequence>
<keyword evidence="2" id="KW-1185">Reference proteome</keyword>
<evidence type="ECO:0000313" key="2">
    <source>
        <dbReference type="Proteomes" id="UP000218418"/>
    </source>
</evidence>
<protein>
    <submittedName>
        <fullName evidence="1">Uncharacterized protein</fullName>
    </submittedName>
</protein>
<proteinExistence type="predicted"/>
<dbReference type="OrthoDB" id="582965at2"/>